<protein>
    <recommendedName>
        <fullName evidence="3">Wall-associated receptor kinase galacturonan-binding domain-containing protein</fullName>
    </recommendedName>
</protein>
<evidence type="ECO:0000313" key="2">
    <source>
        <dbReference type="Proteomes" id="UP001187192"/>
    </source>
</evidence>
<proteinExistence type="predicted"/>
<dbReference type="EMBL" id="BTGU01000038">
    <property type="protein sequence ID" value="GMN51686.1"/>
    <property type="molecule type" value="Genomic_DNA"/>
</dbReference>
<reference evidence="1" key="1">
    <citation type="submission" date="2023-07" db="EMBL/GenBank/DDBJ databases">
        <title>draft genome sequence of fig (Ficus carica).</title>
        <authorList>
            <person name="Takahashi T."/>
            <person name="Nishimura K."/>
        </authorList>
    </citation>
    <scope>NUCLEOTIDE SEQUENCE</scope>
</reference>
<evidence type="ECO:0008006" key="3">
    <source>
        <dbReference type="Google" id="ProtNLM"/>
    </source>
</evidence>
<accession>A0AA88DD09</accession>
<organism evidence="1 2">
    <name type="scientific">Ficus carica</name>
    <name type="common">Common fig</name>
    <dbReference type="NCBI Taxonomy" id="3494"/>
    <lineage>
        <taxon>Eukaryota</taxon>
        <taxon>Viridiplantae</taxon>
        <taxon>Streptophyta</taxon>
        <taxon>Embryophyta</taxon>
        <taxon>Tracheophyta</taxon>
        <taxon>Spermatophyta</taxon>
        <taxon>Magnoliopsida</taxon>
        <taxon>eudicotyledons</taxon>
        <taxon>Gunneridae</taxon>
        <taxon>Pentapetalae</taxon>
        <taxon>rosids</taxon>
        <taxon>fabids</taxon>
        <taxon>Rosales</taxon>
        <taxon>Moraceae</taxon>
        <taxon>Ficeae</taxon>
        <taxon>Ficus</taxon>
    </lineage>
</organism>
<dbReference type="AlphaFoldDB" id="A0AA88DD09"/>
<keyword evidence="2" id="KW-1185">Reference proteome</keyword>
<dbReference type="Proteomes" id="UP001187192">
    <property type="component" value="Unassembled WGS sequence"/>
</dbReference>
<gene>
    <name evidence="1" type="ORF">TIFTF001_020835</name>
</gene>
<sequence>MESGRALLLAGRLLIQATFLVMVISMQFHGTSYAKANSHHLCSSSCGSIRYITSPFRLTTDPLSCRDLSSKQYYSYYYVFDDAFESDELDESCWIEQTSFITKGHSNKKLTSNDIHNLLVYGFELSWMQSFATRHQSSCYVDGEDSNSVHCINYCIFPDYRVDDMDRPLLHNFGLPQA</sequence>
<name>A0AA88DD09_FICCA</name>
<comment type="caution">
    <text evidence="1">The sequence shown here is derived from an EMBL/GenBank/DDBJ whole genome shotgun (WGS) entry which is preliminary data.</text>
</comment>
<evidence type="ECO:0000313" key="1">
    <source>
        <dbReference type="EMBL" id="GMN51686.1"/>
    </source>
</evidence>
<dbReference type="Gramene" id="FCD_00023807-RA">
    <property type="protein sequence ID" value="FCD_00023807-RA:cds"/>
    <property type="gene ID" value="FCD_00023807"/>
</dbReference>